<evidence type="ECO:0000256" key="1">
    <source>
        <dbReference type="SAM" id="MobiDB-lite"/>
    </source>
</evidence>
<name>A0A323UTD6_9RHOO</name>
<protein>
    <recommendedName>
        <fullName evidence="5">RcnB family protein</fullName>
    </recommendedName>
</protein>
<proteinExistence type="predicted"/>
<comment type="caution">
    <text evidence="3">The sequence shown here is derived from an EMBL/GenBank/DDBJ whole genome shotgun (WGS) entry which is preliminary data.</text>
</comment>
<keyword evidence="2" id="KW-0732">Signal</keyword>
<feature type="chain" id="PRO_5016415171" description="RcnB family protein" evidence="2">
    <location>
        <begin position="30"/>
        <end position="191"/>
    </location>
</feature>
<evidence type="ECO:0008006" key="5">
    <source>
        <dbReference type="Google" id="ProtNLM"/>
    </source>
</evidence>
<reference evidence="3 4" key="1">
    <citation type="submission" date="2018-06" db="EMBL/GenBank/DDBJ databases">
        <title>Azoarcus communis strain SWub3 genome.</title>
        <authorList>
            <person name="Zorraquino Salvo V."/>
            <person name="Toubiana D."/>
            <person name="Blumwald E."/>
        </authorList>
    </citation>
    <scope>NUCLEOTIDE SEQUENCE [LARGE SCALE GENOMIC DNA]</scope>
    <source>
        <strain evidence="3 4">SWub3</strain>
    </source>
</reference>
<keyword evidence="4" id="KW-1185">Reference proteome</keyword>
<sequence>MRNITSSRLGRGLAAAFIATALTAAPALAEKPEWAGGGKGNGKQEQREPGRKDRDADYGKREDRRDRDDRHDRRGDDRHRAQSGISVDIRFGDRHRTIIQDYYRQEYSRGHCPPGLAKKGNGCMPPGQAKAWKRGYPLPREVVYYDLPPRLIIELGAPPAGHRYVRVAADILLIAVGTGMVIDAIEDLSRL</sequence>
<evidence type="ECO:0000313" key="3">
    <source>
        <dbReference type="EMBL" id="PZA15561.1"/>
    </source>
</evidence>
<dbReference type="AlphaFoldDB" id="A0A323UTD6"/>
<feature type="region of interest" description="Disordered" evidence="1">
    <location>
        <begin position="29"/>
        <end position="87"/>
    </location>
</feature>
<dbReference type="InterPro" id="IPR024572">
    <property type="entry name" value="RcnB"/>
</dbReference>
<evidence type="ECO:0000313" key="4">
    <source>
        <dbReference type="Proteomes" id="UP000248259"/>
    </source>
</evidence>
<accession>A0A323UTD6</accession>
<dbReference type="Gene3D" id="3.10.450.160">
    <property type="entry name" value="inner membrane protein cigr"/>
    <property type="match status" value="1"/>
</dbReference>
<dbReference type="RefSeq" id="WP_110526908.1">
    <property type="nucleotide sequence ID" value="NZ_QKOE01000013.1"/>
</dbReference>
<feature type="signal peptide" evidence="2">
    <location>
        <begin position="1"/>
        <end position="29"/>
    </location>
</feature>
<dbReference type="EMBL" id="QKOE01000013">
    <property type="protein sequence ID" value="PZA15561.1"/>
    <property type="molecule type" value="Genomic_DNA"/>
</dbReference>
<evidence type="ECO:0000256" key="2">
    <source>
        <dbReference type="SAM" id="SignalP"/>
    </source>
</evidence>
<dbReference type="Pfam" id="PF11776">
    <property type="entry name" value="RcnB"/>
    <property type="match status" value="1"/>
</dbReference>
<feature type="compositionally biased region" description="Basic and acidic residues" evidence="1">
    <location>
        <begin position="42"/>
        <end position="80"/>
    </location>
</feature>
<dbReference type="Proteomes" id="UP000248259">
    <property type="component" value="Unassembled WGS sequence"/>
</dbReference>
<dbReference type="OrthoDB" id="5432438at2"/>
<organism evidence="3 4">
    <name type="scientific">Parazoarcus communis SWub3 = DSM 12120</name>
    <dbReference type="NCBI Taxonomy" id="1121029"/>
    <lineage>
        <taxon>Bacteria</taxon>
        <taxon>Pseudomonadati</taxon>
        <taxon>Pseudomonadota</taxon>
        <taxon>Betaproteobacteria</taxon>
        <taxon>Rhodocyclales</taxon>
        <taxon>Zoogloeaceae</taxon>
        <taxon>Parazoarcus</taxon>
    </lineage>
</organism>
<gene>
    <name evidence="3" type="ORF">DNK49_16525</name>
</gene>